<accession>A0ABD2NXQ0</accession>
<evidence type="ECO:0000256" key="9">
    <source>
        <dbReference type="ARBA" id="ARBA00023207"/>
    </source>
</evidence>
<evidence type="ECO:0000313" key="15">
    <source>
        <dbReference type="EMBL" id="KAL3283477.1"/>
    </source>
</evidence>
<feature type="region of interest" description="Disordered" evidence="13">
    <location>
        <begin position="158"/>
        <end position="247"/>
    </location>
</feature>
<keyword evidence="3" id="KW-1003">Cell membrane</keyword>
<dbReference type="GO" id="GO:0005886">
    <property type="term" value="C:plasma membrane"/>
    <property type="evidence" value="ECO:0007669"/>
    <property type="project" value="UniProtKB-SubCell"/>
</dbReference>
<comment type="caution">
    <text evidence="15">The sequence shown here is derived from an EMBL/GenBank/DDBJ whole genome shotgun (WGS) entry which is preliminary data.</text>
</comment>
<organism evidence="15 16">
    <name type="scientific">Cryptolaemus montrouzieri</name>
    <dbReference type="NCBI Taxonomy" id="559131"/>
    <lineage>
        <taxon>Eukaryota</taxon>
        <taxon>Metazoa</taxon>
        <taxon>Ecdysozoa</taxon>
        <taxon>Arthropoda</taxon>
        <taxon>Hexapoda</taxon>
        <taxon>Insecta</taxon>
        <taxon>Pterygota</taxon>
        <taxon>Neoptera</taxon>
        <taxon>Endopterygota</taxon>
        <taxon>Coleoptera</taxon>
        <taxon>Polyphaga</taxon>
        <taxon>Cucujiformia</taxon>
        <taxon>Coccinelloidea</taxon>
        <taxon>Coccinellidae</taxon>
        <taxon>Scymninae</taxon>
        <taxon>Scymnini</taxon>
        <taxon>Cryptolaemus</taxon>
    </lineage>
</organism>
<comment type="similarity">
    <text evidence="2 11">Belongs to the glypican family.</text>
</comment>
<evidence type="ECO:0000256" key="13">
    <source>
        <dbReference type="SAM" id="MobiDB-lite"/>
    </source>
</evidence>
<evidence type="ECO:0000256" key="2">
    <source>
        <dbReference type="ARBA" id="ARBA00010260"/>
    </source>
</evidence>
<keyword evidence="5" id="KW-0732">Signal</keyword>
<dbReference type="PANTHER" id="PTHR10822:SF29">
    <property type="entry name" value="DIVISION ABNORMALLY DELAYED PROTEIN"/>
    <property type="match status" value="1"/>
</dbReference>
<proteinExistence type="inferred from homology"/>
<evidence type="ECO:0000256" key="12">
    <source>
        <dbReference type="RuleBase" id="RU003519"/>
    </source>
</evidence>
<evidence type="ECO:0000256" key="5">
    <source>
        <dbReference type="ARBA" id="ARBA00022729"/>
    </source>
</evidence>
<evidence type="ECO:0000256" key="8">
    <source>
        <dbReference type="ARBA" id="ARBA00023180"/>
    </source>
</evidence>
<evidence type="ECO:0000313" key="16">
    <source>
        <dbReference type="Proteomes" id="UP001516400"/>
    </source>
</evidence>
<keyword evidence="7 12" id="KW-0472">Membrane</keyword>
<dbReference type="Pfam" id="PF01153">
    <property type="entry name" value="Glypican"/>
    <property type="match status" value="1"/>
</dbReference>
<keyword evidence="9 12" id="KW-0357">Heparan sulfate</keyword>
<evidence type="ECO:0000256" key="14">
    <source>
        <dbReference type="SAM" id="Phobius"/>
    </source>
</evidence>
<gene>
    <name evidence="15" type="ORF">HHI36_006618</name>
</gene>
<evidence type="ECO:0000256" key="11">
    <source>
        <dbReference type="RuleBase" id="RU003518"/>
    </source>
</evidence>
<dbReference type="Proteomes" id="UP001516400">
    <property type="component" value="Unassembled WGS sequence"/>
</dbReference>
<feature type="compositionally biased region" description="Low complexity" evidence="13">
    <location>
        <begin position="21"/>
        <end position="33"/>
    </location>
</feature>
<keyword evidence="4 12" id="KW-0336">GPI-anchor</keyword>
<name>A0ABD2NXQ0_9CUCU</name>
<keyword evidence="14" id="KW-1133">Transmembrane helix</keyword>
<keyword evidence="8" id="KW-0325">Glycoprotein</keyword>
<dbReference type="InterPro" id="IPR001863">
    <property type="entry name" value="Glypican"/>
</dbReference>
<feature type="transmembrane region" description="Helical" evidence="14">
    <location>
        <begin position="251"/>
        <end position="271"/>
    </location>
</feature>
<evidence type="ECO:0000256" key="7">
    <source>
        <dbReference type="ARBA" id="ARBA00023136"/>
    </source>
</evidence>
<feature type="region of interest" description="Disordered" evidence="13">
    <location>
        <begin position="13"/>
        <end position="37"/>
    </location>
</feature>
<keyword evidence="6 12" id="KW-0654">Proteoglycan</keyword>
<protein>
    <submittedName>
        <fullName evidence="15">Uncharacterized protein</fullName>
    </submittedName>
</protein>
<dbReference type="GO" id="GO:0098552">
    <property type="term" value="C:side of membrane"/>
    <property type="evidence" value="ECO:0007669"/>
    <property type="project" value="UniProtKB-KW"/>
</dbReference>
<dbReference type="PANTHER" id="PTHR10822">
    <property type="entry name" value="GLYPICAN"/>
    <property type="match status" value="1"/>
</dbReference>
<evidence type="ECO:0000256" key="4">
    <source>
        <dbReference type="ARBA" id="ARBA00022622"/>
    </source>
</evidence>
<evidence type="ECO:0000256" key="6">
    <source>
        <dbReference type="ARBA" id="ARBA00022974"/>
    </source>
</evidence>
<dbReference type="AlphaFoldDB" id="A0ABD2NXQ0"/>
<comment type="subcellular location">
    <subcellularLocation>
        <location evidence="1 12">Cell membrane</location>
        <topology evidence="1 12">Lipid-anchor</topology>
        <topology evidence="1 12">GPI-anchor</topology>
    </subcellularLocation>
</comment>
<evidence type="ECO:0000256" key="3">
    <source>
        <dbReference type="ARBA" id="ARBA00022475"/>
    </source>
</evidence>
<keyword evidence="10 12" id="KW-0449">Lipoprotein</keyword>
<evidence type="ECO:0000256" key="10">
    <source>
        <dbReference type="ARBA" id="ARBA00023288"/>
    </source>
</evidence>
<keyword evidence="14" id="KW-0812">Transmembrane</keyword>
<reference evidence="15 16" key="1">
    <citation type="journal article" date="2021" name="BMC Biol.">
        <title>Horizontally acquired antibacterial genes associated with adaptive radiation of ladybird beetles.</title>
        <authorList>
            <person name="Li H.S."/>
            <person name="Tang X.F."/>
            <person name="Huang Y.H."/>
            <person name="Xu Z.Y."/>
            <person name="Chen M.L."/>
            <person name="Du X.Y."/>
            <person name="Qiu B.Y."/>
            <person name="Chen P.T."/>
            <person name="Zhang W."/>
            <person name="Slipinski A."/>
            <person name="Escalona H.E."/>
            <person name="Waterhouse R.M."/>
            <person name="Zwick A."/>
            <person name="Pang H."/>
        </authorList>
    </citation>
    <scope>NUCLEOTIDE SEQUENCE [LARGE SCALE GENOMIC DNA]</scope>
    <source>
        <strain evidence="15">SYSU2018</strain>
    </source>
</reference>
<keyword evidence="16" id="KW-1185">Reference proteome</keyword>
<dbReference type="EMBL" id="JABFTP020000144">
    <property type="protein sequence ID" value="KAL3283477.1"/>
    <property type="molecule type" value="Genomic_DNA"/>
</dbReference>
<sequence>MLGAKKFCGLPKFSDKEDPLATETSTTATVSSANGGAKQRFAPTRASAFLPPPETQLLQFLTSISKTKGFYGNLADTLCQDESFAEPNDRRCWNGERIAEYTKTVVDSSLDMQKYNPEVKPNPNQQNGDKKIADLADKLRHIHNIVINALGSTFSNEFDSMQRDSGADGSGSGSGPDMEEEDDESTRGSGSGDGPGSIDSGATPKTGVQHHNRPKQLYPASPEVTVYKNNKGGNGPLHSTPTTNPSSSNTLYSVSFNLLIFLVLLPLMNVVRLV</sequence>
<evidence type="ECO:0000256" key="1">
    <source>
        <dbReference type="ARBA" id="ARBA00004609"/>
    </source>
</evidence>
<comment type="function">
    <text evidence="12">Cell surface proteoglycan.</text>
</comment>